<dbReference type="Pfam" id="PF00575">
    <property type="entry name" value="S1"/>
    <property type="match status" value="1"/>
</dbReference>
<dbReference type="InterPro" id="IPR003029">
    <property type="entry name" value="S1_domain"/>
</dbReference>
<reference evidence="2" key="1">
    <citation type="submission" date="2021-06" db="EMBL/GenBank/DDBJ databases">
        <authorList>
            <person name="Huq M.A."/>
        </authorList>
    </citation>
    <scope>NUCLEOTIDE SEQUENCE</scope>
    <source>
        <strain evidence="2">MAH-26</strain>
    </source>
</reference>
<name>A0A9E2S923_9BACT</name>
<evidence type="ECO:0000313" key="3">
    <source>
        <dbReference type="Proteomes" id="UP000812270"/>
    </source>
</evidence>
<dbReference type="Proteomes" id="UP000812270">
    <property type="component" value="Unassembled WGS sequence"/>
</dbReference>
<dbReference type="GO" id="GO:0003676">
    <property type="term" value="F:nucleic acid binding"/>
    <property type="evidence" value="ECO:0007669"/>
    <property type="project" value="InterPro"/>
</dbReference>
<comment type="caution">
    <text evidence="2">The sequence shown here is derived from an EMBL/GenBank/DDBJ whole genome shotgun (WGS) entry which is preliminary data.</text>
</comment>
<evidence type="ECO:0000313" key="2">
    <source>
        <dbReference type="EMBL" id="MBV4358596.1"/>
    </source>
</evidence>
<accession>A0A9E2S923</accession>
<keyword evidence="3" id="KW-1185">Reference proteome</keyword>
<feature type="domain" description="S1 motif" evidence="1">
    <location>
        <begin position="179"/>
        <end position="241"/>
    </location>
</feature>
<gene>
    <name evidence="2" type="ORF">KTO63_15635</name>
</gene>
<dbReference type="RefSeq" id="WP_217792308.1">
    <property type="nucleotide sequence ID" value="NZ_JAHSPG010000012.1"/>
</dbReference>
<organism evidence="2 3">
    <name type="scientific">Pinibacter aurantiacus</name>
    <dbReference type="NCBI Taxonomy" id="2851599"/>
    <lineage>
        <taxon>Bacteria</taxon>
        <taxon>Pseudomonadati</taxon>
        <taxon>Bacteroidota</taxon>
        <taxon>Chitinophagia</taxon>
        <taxon>Chitinophagales</taxon>
        <taxon>Chitinophagaceae</taxon>
        <taxon>Pinibacter</taxon>
    </lineage>
</organism>
<dbReference type="AlphaFoldDB" id="A0A9E2S923"/>
<protein>
    <submittedName>
        <fullName evidence="2">S1 RNA-binding domain-containing protein</fullName>
    </submittedName>
</protein>
<proteinExistence type="predicted"/>
<dbReference type="PROSITE" id="PS50126">
    <property type="entry name" value="S1"/>
    <property type="match status" value="1"/>
</dbReference>
<evidence type="ECO:0000259" key="1">
    <source>
        <dbReference type="PROSITE" id="PS50126"/>
    </source>
</evidence>
<dbReference type="EMBL" id="JAHSPG010000012">
    <property type="protein sequence ID" value="MBV4358596.1"/>
    <property type="molecule type" value="Genomic_DNA"/>
</dbReference>
<sequence>MSTATRGKISFIQHDKQYATIEYMVNGKKKSINGIVSEFEQKKLKELKLIKKIHHFHVGDEVNFVIDKSPRGDKMVATKIQYITNNELANILYKASLDNKLVGYLKEVDGKLFIKETSTHFFFPLVLSPWEREPSSQFVNEHILFSLDNIDNPEKVTARLFKPHYIPEFKIAQQLYKNKAVIEAPVFKVTQHGVYVNIVGENIQGKLPVAEGDESQTPSEGDKIKVRISYLSPMRIVLERLS</sequence>